<reference evidence="3 4" key="1">
    <citation type="journal article" date="2016" name="Nat. Commun.">
        <title>Thousands of microbial genomes shed light on interconnected biogeochemical processes in an aquifer system.</title>
        <authorList>
            <person name="Anantharaman K."/>
            <person name="Brown C.T."/>
            <person name="Hug L.A."/>
            <person name="Sharon I."/>
            <person name="Castelle C.J."/>
            <person name="Probst A.J."/>
            <person name="Thomas B.C."/>
            <person name="Singh A."/>
            <person name="Wilkins M.J."/>
            <person name="Karaoz U."/>
            <person name="Brodie E.L."/>
            <person name="Williams K.H."/>
            <person name="Hubbard S.S."/>
            <person name="Banfield J.F."/>
        </authorList>
    </citation>
    <scope>NUCLEOTIDE SEQUENCE [LARGE SCALE GENOMIC DNA]</scope>
</reference>
<feature type="region of interest" description="Disordered" evidence="1">
    <location>
        <begin position="465"/>
        <end position="484"/>
    </location>
</feature>
<feature type="transmembrane region" description="Helical" evidence="2">
    <location>
        <begin position="494"/>
        <end position="515"/>
    </location>
</feature>
<keyword evidence="2" id="KW-0812">Transmembrane</keyword>
<name>A0A1F7TM19_9BACT</name>
<evidence type="ECO:0000313" key="3">
    <source>
        <dbReference type="EMBL" id="OGL67015.1"/>
    </source>
</evidence>
<protein>
    <submittedName>
        <fullName evidence="3">Uncharacterized protein</fullName>
    </submittedName>
</protein>
<feature type="transmembrane region" description="Helical" evidence="2">
    <location>
        <begin position="571"/>
        <end position="589"/>
    </location>
</feature>
<evidence type="ECO:0000313" key="4">
    <source>
        <dbReference type="Proteomes" id="UP000177885"/>
    </source>
</evidence>
<dbReference type="Proteomes" id="UP000177885">
    <property type="component" value="Unassembled WGS sequence"/>
</dbReference>
<evidence type="ECO:0000256" key="1">
    <source>
        <dbReference type="SAM" id="MobiDB-lite"/>
    </source>
</evidence>
<evidence type="ECO:0000256" key="2">
    <source>
        <dbReference type="SAM" id="Phobius"/>
    </source>
</evidence>
<gene>
    <name evidence="3" type="ORF">A2856_00815</name>
</gene>
<dbReference type="EMBL" id="MGDT01000004">
    <property type="protein sequence ID" value="OGL67015.1"/>
    <property type="molecule type" value="Genomic_DNA"/>
</dbReference>
<keyword evidence="2" id="KW-1133">Transmembrane helix</keyword>
<comment type="caution">
    <text evidence="3">The sequence shown here is derived from an EMBL/GenBank/DDBJ whole genome shotgun (WGS) entry which is preliminary data.</text>
</comment>
<feature type="transmembrane region" description="Helical" evidence="2">
    <location>
        <begin position="697"/>
        <end position="718"/>
    </location>
</feature>
<sequence>MANKNKGQKGGVRGLWSSFQGDFWKRVSAGAALEFGKETGRDFLSKTLKKYVEEEYAQGERGNELVLKAILFARGIPGINAAGNFIGSVAHGLQAEVPMLPFDDKTKAALLLGLSSFEVLFDSLDGIADADVEGVLRKKLMRLDATAKVGSASVDDRVYAFDGRSLHVVAVDAEGKVRTDPRGGPAVPCPSVDRSNLVLVDYLTGVGMAGGHVCPFCQEEAVKRRMEEAKGVKAGEAKAVEHKEVDPNVVAIAIAYGATARQSSDLFKKIEGHGYVDEARNLPAEVARTLVEEGVVQRDGTLTDAGFDKVTAAIRAFAGGKQELANKAGLGLVGGTGLLKGLLGTEKEETPAPAPADLSDALDKVQTADTITDPWDRLLALLEAAHELHKADKDPAVTFAKAKKTVADMTDPILKVMGHVKLARGLAEAGRDPIAEFRKAEAELNALLPNPDLDQLADELVKAREDAWKSRPAPKPPAIPPKKKGRWRRAWDTVSGPAFVGLLIYLSLPAFILIGHGIGNGAGVALALLCGTILSLAIWLPSELVQEIANAFDQAIGRTDKTPDRTLRTGLLLARVFGLAGLLASLHYWREDITFWARLGIPLGFSAGYLVVYYGLRRAYAVEWLRRFEISSSITIYVLMSLVLVRLAFKEQVDAVITALWVGLSTNAPFLAFVAICLAILALCAWATKKFADENKVAVAASWVLLAAGLFVVGMKFAPYPDFTAFTVVQESPKTDPPQIATTPDSVTSEADKQKQLEEEKRKLAEEEAKKTADLNKSDPEEPRAQEEAPKPKVTTKVVDGSPGRVTLEEHCKKMPNKFRVGKCEKFKT</sequence>
<feature type="transmembrane region" description="Helical" evidence="2">
    <location>
        <begin position="669"/>
        <end position="688"/>
    </location>
</feature>
<proteinExistence type="predicted"/>
<feature type="region of interest" description="Disordered" evidence="1">
    <location>
        <begin position="733"/>
        <end position="808"/>
    </location>
</feature>
<dbReference type="AlphaFoldDB" id="A0A1F7TM19"/>
<feature type="transmembrane region" description="Helical" evidence="2">
    <location>
        <begin position="521"/>
        <end position="540"/>
    </location>
</feature>
<organism evidence="3 4">
    <name type="scientific">Candidatus Uhrbacteria bacterium RIFCSPHIGHO2_01_FULL_63_20</name>
    <dbReference type="NCBI Taxonomy" id="1802385"/>
    <lineage>
        <taxon>Bacteria</taxon>
        <taxon>Candidatus Uhriibacteriota</taxon>
    </lineage>
</organism>
<feature type="transmembrane region" description="Helical" evidence="2">
    <location>
        <begin position="595"/>
        <end position="616"/>
    </location>
</feature>
<accession>A0A1F7TM19</accession>
<feature type="transmembrane region" description="Helical" evidence="2">
    <location>
        <begin position="628"/>
        <end position="649"/>
    </location>
</feature>
<feature type="compositionally biased region" description="Polar residues" evidence="1">
    <location>
        <begin position="740"/>
        <end position="749"/>
    </location>
</feature>
<dbReference type="STRING" id="1802385.A2856_00815"/>
<keyword evidence="2" id="KW-0472">Membrane</keyword>
<feature type="compositionally biased region" description="Basic and acidic residues" evidence="1">
    <location>
        <begin position="750"/>
        <end position="791"/>
    </location>
</feature>